<dbReference type="EMBL" id="HACA01015009">
    <property type="protein sequence ID" value="CDW32370.1"/>
    <property type="molecule type" value="Transcribed_RNA"/>
</dbReference>
<name>A0A0K2U2V4_LEPSM</name>
<sequence length="35" mass="3964">MNPSKTSSYLTMAKFLSECTLLIQTSQKYYISTLA</sequence>
<organism evidence="1">
    <name type="scientific">Lepeophtheirus salmonis</name>
    <name type="common">Salmon louse</name>
    <name type="synonym">Caligus salmonis</name>
    <dbReference type="NCBI Taxonomy" id="72036"/>
    <lineage>
        <taxon>Eukaryota</taxon>
        <taxon>Metazoa</taxon>
        <taxon>Ecdysozoa</taxon>
        <taxon>Arthropoda</taxon>
        <taxon>Crustacea</taxon>
        <taxon>Multicrustacea</taxon>
        <taxon>Hexanauplia</taxon>
        <taxon>Copepoda</taxon>
        <taxon>Siphonostomatoida</taxon>
        <taxon>Caligidae</taxon>
        <taxon>Lepeophtheirus</taxon>
    </lineage>
</organism>
<dbReference type="AlphaFoldDB" id="A0A0K2U2V4"/>
<reference evidence="1" key="1">
    <citation type="submission" date="2014-05" db="EMBL/GenBank/DDBJ databases">
        <authorList>
            <person name="Chronopoulou M."/>
        </authorList>
    </citation>
    <scope>NUCLEOTIDE SEQUENCE</scope>
    <source>
        <tissue evidence="1">Whole organism</tissue>
    </source>
</reference>
<protein>
    <submittedName>
        <fullName evidence="1">Uncharacterized protein</fullName>
    </submittedName>
</protein>
<proteinExistence type="predicted"/>
<evidence type="ECO:0000313" key="1">
    <source>
        <dbReference type="EMBL" id="CDW32370.1"/>
    </source>
</evidence>
<accession>A0A0K2U2V4</accession>